<keyword evidence="2" id="KW-1185">Reference proteome</keyword>
<organism evidence="1 2">
    <name type="scientific">Portunus trituberculatus</name>
    <name type="common">Swimming crab</name>
    <name type="synonym">Neptunus trituberculatus</name>
    <dbReference type="NCBI Taxonomy" id="210409"/>
    <lineage>
        <taxon>Eukaryota</taxon>
        <taxon>Metazoa</taxon>
        <taxon>Ecdysozoa</taxon>
        <taxon>Arthropoda</taxon>
        <taxon>Crustacea</taxon>
        <taxon>Multicrustacea</taxon>
        <taxon>Malacostraca</taxon>
        <taxon>Eumalacostraca</taxon>
        <taxon>Eucarida</taxon>
        <taxon>Decapoda</taxon>
        <taxon>Pleocyemata</taxon>
        <taxon>Brachyura</taxon>
        <taxon>Eubrachyura</taxon>
        <taxon>Portunoidea</taxon>
        <taxon>Portunidae</taxon>
        <taxon>Portuninae</taxon>
        <taxon>Portunus</taxon>
    </lineage>
</organism>
<sequence>MAVVMAAIAVRWWCAIEVDGTVQRRAVLVIVKGDVSGRNIGCRDSDINDVRDSGGSDGVDVVLQESVEAPYRVRGSALPGRPPCHVALLPLLTPSIIVF</sequence>
<dbReference type="Proteomes" id="UP000324222">
    <property type="component" value="Unassembled WGS sequence"/>
</dbReference>
<reference evidence="1 2" key="1">
    <citation type="submission" date="2019-05" db="EMBL/GenBank/DDBJ databases">
        <title>Another draft genome of Portunus trituberculatus and its Hox gene families provides insights of decapod evolution.</title>
        <authorList>
            <person name="Jeong J.-H."/>
            <person name="Song I."/>
            <person name="Kim S."/>
            <person name="Choi T."/>
            <person name="Kim D."/>
            <person name="Ryu S."/>
            <person name="Kim W."/>
        </authorList>
    </citation>
    <scope>NUCLEOTIDE SEQUENCE [LARGE SCALE GENOMIC DNA]</scope>
    <source>
        <tissue evidence="1">Muscle</tissue>
    </source>
</reference>
<comment type="caution">
    <text evidence="1">The sequence shown here is derived from an EMBL/GenBank/DDBJ whole genome shotgun (WGS) entry which is preliminary data.</text>
</comment>
<evidence type="ECO:0000313" key="2">
    <source>
        <dbReference type="Proteomes" id="UP000324222"/>
    </source>
</evidence>
<proteinExistence type="predicted"/>
<dbReference type="EMBL" id="VSRR010039806">
    <property type="protein sequence ID" value="MPC74838.1"/>
    <property type="molecule type" value="Genomic_DNA"/>
</dbReference>
<dbReference type="AlphaFoldDB" id="A0A5B7I1K2"/>
<evidence type="ECO:0000313" key="1">
    <source>
        <dbReference type="EMBL" id="MPC74838.1"/>
    </source>
</evidence>
<name>A0A5B7I1K2_PORTR</name>
<gene>
    <name evidence="1" type="ORF">E2C01_069214</name>
</gene>
<accession>A0A5B7I1K2</accession>
<protein>
    <submittedName>
        <fullName evidence="1">Uncharacterized protein</fullName>
    </submittedName>
</protein>